<dbReference type="EMBL" id="NBZD01000001">
    <property type="protein sequence ID" value="PNH19344.1"/>
    <property type="molecule type" value="Genomic_DNA"/>
</dbReference>
<comment type="caution">
    <text evidence="2">The sequence shown here is derived from an EMBL/GenBank/DDBJ whole genome shotgun (WGS) entry which is preliminary data.</text>
</comment>
<dbReference type="InterPro" id="IPR022742">
    <property type="entry name" value="Hydrolase_4"/>
</dbReference>
<dbReference type="RefSeq" id="WP_102892141.1">
    <property type="nucleotide sequence ID" value="NZ_NBZD01000001.1"/>
</dbReference>
<feature type="domain" description="Serine aminopeptidase S33" evidence="1">
    <location>
        <begin position="24"/>
        <end position="293"/>
    </location>
</feature>
<organism evidence="2 3">
    <name type="scientific">Mageeibacillus indolicus</name>
    <dbReference type="NCBI Taxonomy" id="884684"/>
    <lineage>
        <taxon>Bacteria</taxon>
        <taxon>Bacillati</taxon>
        <taxon>Bacillota</taxon>
        <taxon>Clostridia</taxon>
        <taxon>Eubacteriales</taxon>
        <taxon>Oscillospiraceae</taxon>
        <taxon>Mageeibacillus</taxon>
    </lineage>
</organism>
<dbReference type="InterPro" id="IPR029058">
    <property type="entry name" value="AB_hydrolase_fold"/>
</dbReference>
<dbReference type="Proteomes" id="UP000236394">
    <property type="component" value="Unassembled WGS sequence"/>
</dbReference>
<dbReference type="InterPro" id="IPR051044">
    <property type="entry name" value="MAG_DAG_Lipase"/>
</dbReference>
<evidence type="ECO:0000259" key="1">
    <source>
        <dbReference type="Pfam" id="PF12146"/>
    </source>
</evidence>
<accession>A0A2J8B3N5</accession>
<sequence>MQSATFRSTDGQTITYYTWYPAGTPRSLVVIAHGMAEHPLRYNEFANFLCKHGCVVCAPAHRGHGATGRQASLALGLPLGYFADRDGWLKVVDDLDVLITLTKKDYPDLPITLFGHSMGSFLTRSYLLRYSKKLNGAVLSGTAGTADASTTLMHIMSTALCRLQGDKAVSPLLNNLVNQQNNRGIKHARTAFDWLSRDVAAVDLYIADADCGFPCTNGFFRDLADGWRDYSKLKLYGNISPELPLLLISGTADPVGKFGRGVKKSTDLYRNHGLKDVQLKLWPEARHELLNEVNRHEVFQFIVDWLESRHLL</sequence>
<protein>
    <recommendedName>
        <fullName evidence="1">Serine aminopeptidase S33 domain-containing protein</fullName>
    </recommendedName>
</protein>
<proteinExistence type="predicted"/>
<reference evidence="3" key="1">
    <citation type="submission" date="2017-04" db="EMBL/GenBank/DDBJ databases">
        <authorList>
            <person name="Bumgarner R.E."/>
            <person name="Fredricks D.N."/>
            <person name="Srinivasan S."/>
        </authorList>
    </citation>
    <scope>NUCLEOTIDE SEQUENCE [LARGE SCALE GENOMIC DNA]</scope>
    <source>
        <strain evidence="3">KA00405</strain>
    </source>
</reference>
<name>A0A2J8B3N5_9FIRM</name>
<dbReference type="Pfam" id="PF12146">
    <property type="entry name" value="Hydrolase_4"/>
    <property type="match status" value="1"/>
</dbReference>
<dbReference type="PANTHER" id="PTHR11614">
    <property type="entry name" value="PHOSPHOLIPASE-RELATED"/>
    <property type="match status" value="1"/>
</dbReference>
<evidence type="ECO:0000313" key="2">
    <source>
        <dbReference type="EMBL" id="PNH19344.1"/>
    </source>
</evidence>
<evidence type="ECO:0000313" key="3">
    <source>
        <dbReference type="Proteomes" id="UP000236394"/>
    </source>
</evidence>
<dbReference type="Gene3D" id="3.40.50.1820">
    <property type="entry name" value="alpha/beta hydrolase"/>
    <property type="match status" value="1"/>
</dbReference>
<dbReference type="AlphaFoldDB" id="A0A2J8B3N5"/>
<dbReference type="SUPFAM" id="SSF53474">
    <property type="entry name" value="alpha/beta-Hydrolases"/>
    <property type="match status" value="1"/>
</dbReference>
<gene>
    <name evidence="2" type="ORF">B7R76_00170</name>
</gene>